<dbReference type="RefSeq" id="WP_091236927.1">
    <property type="nucleotide sequence ID" value="NZ_FMKA01000050.1"/>
</dbReference>
<name>A0A1D3TYS1_9FIRM</name>
<feature type="transmembrane region" description="Helical" evidence="3">
    <location>
        <begin position="12"/>
        <end position="27"/>
    </location>
</feature>
<keyword evidence="6" id="KW-1185">Reference proteome</keyword>
<reference evidence="5 6" key="1">
    <citation type="submission" date="2016-09" db="EMBL/GenBank/DDBJ databases">
        <authorList>
            <person name="Capua I."/>
            <person name="De Benedictis P."/>
            <person name="Joannis T."/>
            <person name="Lombin L.H."/>
            <person name="Cattoli G."/>
        </authorList>
    </citation>
    <scope>NUCLEOTIDE SEQUENCE [LARGE SCALE GENOMIC DNA]</scope>
    <source>
        <strain evidence="5 6">GluBS11</strain>
    </source>
</reference>
<accession>A0A1D3TYS1</accession>
<dbReference type="PANTHER" id="PTHR31302">
    <property type="entry name" value="TRANSMEMBRANE PROTEIN WITH METALLOPHOSPHOESTERASE DOMAIN-RELATED"/>
    <property type="match status" value="1"/>
</dbReference>
<gene>
    <name evidence="5" type="ORF">SAMN05421730_10506</name>
</gene>
<dbReference type="Proteomes" id="UP000199315">
    <property type="component" value="Unassembled WGS sequence"/>
</dbReference>
<evidence type="ECO:0000313" key="5">
    <source>
        <dbReference type="EMBL" id="SCP99629.1"/>
    </source>
</evidence>
<keyword evidence="3" id="KW-0472">Membrane</keyword>
<dbReference type="Pfam" id="PF00149">
    <property type="entry name" value="Metallophos"/>
    <property type="match status" value="1"/>
</dbReference>
<dbReference type="GO" id="GO:0016020">
    <property type="term" value="C:membrane"/>
    <property type="evidence" value="ECO:0007669"/>
    <property type="project" value="GOC"/>
</dbReference>
<dbReference type="AlphaFoldDB" id="A0A1D3TYS1"/>
<dbReference type="STRING" id="1619234.SAMN05421730_10506"/>
<proteinExistence type="predicted"/>
<keyword evidence="2" id="KW-0378">Hydrolase</keyword>
<dbReference type="InterPro" id="IPR051158">
    <property type="entry name" value="Metallophosphoesterase_sf"/>
</dbReference>
<dbReference type="PANTHER" id="PTHR31302:SF31">
    <property type="entry name" value="PHOSPHODIESTERASE YAEI"/>
    <property type="match status" value="1"/>
</dbReference>
<organism evidence="5 6">
    <name type="scientific">Anaerobium acetethylicum</name>
    <dbReference type="NCBI Taxonomy" id="1619234"/>
    <lineage>
        <taxon>Bacteria</taxon>
        <taxon>Bacillati</taxon>
        <taxon>Bacillota</taxon>
        <taxon>Clostridia</taxon>
        <taxon>Lachnospirales</taxon>
        <taxon>Lachnospiraceae</taxon>
        <taxon>Anaerobium</taxon>
    </lineage>
</organism>
<evidence type="ECO:0000259" key="4">
    <source>
        <dbReference type="Pfam" id="PF00149"/>
    </source>
</evidence>
<sequence length="276" mass="30648">MEHKKIKRKRWIISGIVLLVLIIFVWYENHHLVVSSYDYKSSKISGDLEGYRIVQISDLHNAEFGKNNKNLITKIAELSPDLIVVTGDLVDSNHMDIDVAVNFIEDISGICPIYYVMGNHEHWLSDADRQDLFEGIKNTDTTVLDNEGTTINAGKASFELIGLDDKSLGDDTLKNLMNGCSNDDLTIVLAHEPQYINNFSAAKADIVLSGHAHGGQFILPFVGAVVAPGQGFFPKYTSGAYQMKDTTMYVSRGLGNSVIPVRLFNDPEVVCIDLRK</sequence>
<dbReference type="SUPFAM" id="SSF56300">
    <property type="entry name" value="Metallo-dependent phosphatases"/>
    <property type="match status" value="1"/>
</dbReference>
<dbReference type="GO" id="GO:0009245">
    <property type="term" value="P:lipid A biosynthetic process"/>
    <property type="evidence" value="ECO:0007669"/>
    <property type="project" value="TreeGrafter"/>
</dbReference>
<dbReference type="CDD" id="cd07385">
    <property type="entry name" value="MPP_YkuE_C"/>
    <property type="match status" value="1"/>
</dbReference>
<feature type="domain" description="Calcineurin-like phosphoesterase" evidence="4">
    <location>
        <begin position="52"/>
        <end position="214"/>
    </location>
</feature>
<dbReference type="InterPro" id="IPR004843">
    <property type="entry name" value="Calcineurin-like_PHP"/>
</dbReference>
<evidence type="ECO:0000313" key="6">
    <source>
        <dbReference type="Proteomes" id="UP000199315"/>
    </source>
</evidence>
<keyword evidence="3" id="KW-1133">Transmembrane helix</keyword>
<evidence type="ECO:0000256" key="3">
    <source>
        <dbReference type="SAM" id="Phobius"/>
    </source>
</evidence>
<dbReference type="Gene3D" id="3.60.21.10">
    <property type="match status" value="1"/>
</dbReference>
<evidence type="ECO:0000256" key="1">
    <source>
        <dbReference type="ARBA" id="ARBA00022723"/>
    </source>
</evidence>
<protein>
    <recommendedName>
        <fullName evidence="4">Calcineurin-like phosphoesterase domain-containing protein</fullName>
    </recommendedName>
</protein>
<dbReference type="InterPro" id="IPR029052">
    <property type="entry name" value="Metallo-depent_PP-like"/>
</dbReference>
<dbReference type="GO" id="GO:0008758">
    <property type="term" value="F:UDP-2,3-diacylglucosamine hydrolase activity"/>
    <property type="evidence" value="ECO:0007669"/>
    <property type="project" value="TreeGrafter"/>
</dbReference>
<dbReference type="EMBL" id="FMKA01000050">
    <property type="protein sequence ID" value="SCP99629.1"/>
    <property type="molecule type" value="Genomic_DNA"/>
</dbReference>
<dbReference type="OrthoDB" id="9780884at2"/>
<keyword evidence="1" id="KW-0479">Metal-binding</keyword>
<evidence type="ECO:0000256" key="2">
    <source>
        <dbReference type="ARBA" id="ARBA00022801"/>
    </source>
</evidence>
<dbReference type="GO" id="GO:0046872">
    <property type="term" value="F:metal ion binding"/>
    <property type="evidence" value="ECO:0007669"/>
    <property type="project" value="UniProtKB-KW"/>
</dbReference>
<keyword evidence="3" id="KW-0812">Transmembrane</keyword>